<dbReference type="FunFam" id="3.40.50.670:FF:000002">
    <property type="entry name" value="DNA gyrase subunit B"/>
    <property type="match status" value="1"/>
</dbReference>
<keyword evidence="6 12" id="KW-0067">ATP-binding</keyword>
<evidence type="ECO:0000313" key="14">
    <source>
        <dbReference type="EMBL" id="JAC76858.1"/>
    </source>
</evidence>
<dbReference type="FunFam" id="3.30.230.10:FF:000005">
    <property type="entry name" value="DNA gyrase subunit B"/>
    <property type="match status" value="1"/>
</dbReference>
<dbReference type="InterPro" id="IPR036890">
    <property type="entry name" value="HATPase_C_sf"/>
</dbReference>
<accession>A0A061RY13</accession>
<evidence type="ECO:0000256" key="6">
    <source>
        <dbReference type="ARBA" id="ARBA00022840"/>
    </source>
</evidence>
<dbReference type="Gene3D" id="3.30.230.10">
    <property type="match status" value="1"/>
</dbReference>
<dbReference type="SUPFAM" id="SSF56719">
    <property type="entry name" value="Type II DNA topoisomerase"/>
    <property type="match status" value="1"/>
</dbReference>
<dbReference type="GO" id="GO:0003677">
    <property type="term" value="F:DNA binding"/>
    <property type="evidence" value="ECO:0007669"/>
    <property type="project" value="UniProtKB-UniRule"/>
</dbReference>
<evidence type="ECO:0000256" key="7">
    <source>
        <dbReference type="ARBA" id="ARBA00022842"/>
    </source>
</evidence>
<evidence type="ECO:0000256" key="5">
    <source>
        <dbReference type="ARBA" id="ARBA00022741"/>
    </source>
</evidence>
<evidence type="ECO:0000256" key="10">
    <source>
        <dbReference type="ARBA" id="ARBA00023235"/>
    </source>
</evidence>
<keyword evidence="8 12" id="KW-0799">Topoisomerase</keyword>
<evidence type="ECO:0000256" key="9">
    <source>
        <dbReference type="ARBA" id="ARBA00023125"/>
    </source>
</evidence>
<dbReference type="SMART" id="SM00433">
    <property type="entry name" value="TOP2c"/>
    <property type="match status" value="1"/>
</dbReference>
<dbReference type="InterPro" id="IPR000565">
    <property type="entry name" value="Topo_IIA_B"/>
</dbReference>
<keyword evidence="9 12" id="KW-0238">DNA-binding</keyword>
<dbReference type="PANTHER" id="PTHR45866">
    <property type="entry name" value="DNA GYRASE/TOPOISOMERASE SUBUNIT B"/>
    <property type="match status" value="1"/>
</dbReference>
<organism evidence="14">
    <name type="scientific">Tetraselmis sp. GSL018</name>
    <dbReference type="NCBI Taxonomy" id="582737"/>
    <lineage>
        <taxon>Eukaryota</taxon>
        <taxon>Viridiplantae</taxon>
        <taxon>Chlorophyta</taxon>
        <taxon>core chlorophytes</taxon>
        <taxon>Chlorodendrophyceae</taxon>
        <taxon>Chlorodendrales</taxon>
        <taxon>Chlorodendraceae</taxon>
        <taxon>Tetraselmis</taxon>
    </lineage>
</organism>
<dbReference type="PANTHER" id="PTHR45866:SF1">
    <property type="entry name" value="DNA GYRASE SUBUNIT B, MITOCHONDRIAL"/>
    <property type="match status" value="1"/>
</dbReference>
<dbReference type="InterPro" id="IPR013506">
    <property type="entry name" value="Topo_IIA_bsu_dom2"/>
</dbReference>
<evidence type="ECO:0000256" key="8">
    <source>
        <dbReference type="ARBA" id="ARBA00023029"/>
    </source>
</evidence>
<evidence type="ECO:0000256" key="4">
    <source>
        <dbReference type="ARBA" id="ARBA00022723"/>
    </source>
</evidence>
<dbReference type="InterPro" id="IPR003594">
    <property type="entry name" value="HATPase_dom"/>
</dbReference>
<dbReference type="InterPro" id="IPR001241">
    <property type="entry name" value="Topo_IIA"/>
</dbReference>
<dbReference type="NCBIfam" id="NF004189">
    <property type="entry name" value="PRK05644.1"/>
    <property type="match status" value="1"/>
</dbReference>
<proteinExistence type="inferred from homology"/>
<dbReference type="EC" id="5.6.2.2" evidence="12"/>
<dbReference type="Gene3D" id="3.30.565.10">
    <property type="entry name" value="Histidine kinase-like ATPase, C-terminal domain"/>
    <property type="match status" value="1"/>
</dbReference>
<dbReference type="InterPro" id="IPR013760">
    <property type="entry name" value="Topo_IIA-like_dom_sf"/>
</dbReference>
<evidence type="ECO:0000256" key="2">
    <source>
        <dbReference type="ARBA" id="ARBA00001946"/>
    </source>
</evidence>
<comment type="catalytic activity">
    <reaction evidence="1 12">
        <text>ATP-dependent breakage, passage and rejoining of double-stranded DNA.</text>
        <dbReference type="EC" id="5.6.2.2"/>
    </reaction>
</comment>
<dbReference type="InterPro" id="IPR013759">
    <property type="entry name" value="Topo_IIA_B_C"/>
</dbReference>
<dbReference type="InterPro" id="IPR014721">
    <property type="entry name" value="Ribsml_uS5_D2-typ_fold_subgr"/>
</dbReference>
<dbReference type="EMBL" id="GBEZ01008698">
    <property type="protein sequence ID" value="JAC76858.1"/>
    <property type="molecule type" value="Transcribed_RNA"/>
</dbReference>
<dbReference type="GO" id="GO:0005524">
    <property type="term" value="F:ATP binding"/>
    <property type="evidence" value="ECO:0007669"/>
    <property type="project" value="UniProtKB-UniRule"/>
</dbReference>
<dbReference type="FunFam" id="3.30.565.10:FF:000002">
    <property type="entry name" value="DNA gyrase subunit B"/>
    <property type="match status" value="1"/>
</dbReference>
<dbReference type="GO" id="GO:0046872">
    <property type="term" value="F:metal ion binding"/>
    <property type="evidence" value="ECO:0007669"/>
    <property type="project" value="UniProtKB-KW"/>
</dbReference>
<feature type="domain" description="Toprim" evidence="13">
    <location>
        <begin position="507"/>
        <end position="621"/>
    </location>
</feature>
<dbReference type="PROSITE" id="PS50880">
    <property type="entry name" value="TOPRIM"/>
    <property type="match status" value="1"/>
</dbReference>
<dbReference type="CDD" id="cd16928">
    <property type="entry name" value="HATPase_GyrB-like"/>
    <property type="match status" value="1"/>
</dbReference>
<comment type="subunit">
    <text evidence="11">Made up of two chains. The A chain is responsible for DNA breakage and rejoining; the B chain catalyzes ATP hydrolysis.</text>
</comment>
<evidence type="ECO:0000256" key="1">
    <source>
        <dbReference type="ARBA" id="ARBA00000185"/>
    </source>
</evidence>
<sequence length="724" mass="79419">MLGFLKPTGTVKNCLRRIPTSCISSLKTGLDKRNKSRCVKYHSNRPKITNWPAEHFCIRSLSASASETAALESYGASQIQVLEGLEPVRKRPGMYIGSTGSRGLHHMIWEIVDNAIDEVQGGHAQTIRVRVDLEDGWVQVEDDGRGVPTDMHPTTGKSALETVLTVLHAGGKFGGDSSGYAVSGGLHGVGLSVVNALSERLEVTVWRDGKLTKQTFQRGVPAGPMSVELQDRGEGKTGTRVRFLYDRSVFSSTASYDPETIRSRLRELAFLNSSARVLLKMGAGAAHEEGDAPGADDAPGDGWEVLKFEGGLKEYVGWLNRDKDVMHAPVYASRTIDGVIVEAALQWCSDGFSDNILGFVNSIKTTDGGTHMDGLKAALTRTLNTLARKSKILKESDPNLSGDHCREGLGAVISVKVPNPEFEGQTKTRLGNPEVRKIVERVVAEDISESLESDPKTLGNILNKAIQAFKAAEAAKKARELVRRKSVLTKSTLPGKLADCSAGFKDSEVFLVEGDSAGGSAKQARDRKFQAILPLRGKILNVERKDDAALYKNEEISNIIMALGLGLRGEEGLRDLRYSKIIILTDADVDGAHIRTLLLTFLFRYSKELFERGFVYVGCPPLYKLEAGKKTIYCYDDDERQKAEESLAGSNFSVQRFKGLGEMMPRQLWETTMDPERRKLKRLSVVDGAEASHIFSVLMGDKVGPRKELIERHSDRVAVTELDI</sequence>
<dbReference type="InterPro" id="IPR006171">
    <property type="entry name" value="TOPRIM_dom"/>
</dbReference>
<comment type="function">
    <text evidence="12">Control of topological states of DNA by transient breakage and subsequent rejoining of DNA strands. Topoisomerase II makes double-strand breaks.</text>
</comment>
<evidence type="ECO:0000259" key="13">
    <source>
        <dbReference type="PROSITE" id="PS50880"/>
    </source>
</evidence>
<comment type="cofactor">
    <cofactor evidence="2">
        <name>Mg(2+)</name>
        <dbReference type="ChEBI" id="CHEBI:18420"/>
    </cofactor>
</comment>
<keyword evidence="4" id="KW-0479">Metal-binding</keyword>
<gene>
    <name evidence="14" type="primary">GYRB</name>
    <name evidence="14" type="ORF">TSPGSL018_19096</name>
</gene>
<dbReference type="Pfam" id="PF01751">
    <property type="entry name" value="Toprim"/>
    <property type="match status" value="1"/>
</dbReference>
<dbReference type="InterPro" id="IPR020568">
    <property type="entry name" value="Ribosomal_Su5_D2-typ_SF"/>
</dbReference>
<keyword evidence="5 12" id="KW-0547">Nucleotide-binding</keyword>
<keyword evidence="7" id="KW-0460">Magnesium</keyword>
<dbReference type="GO" id="GO:0034335">
    <property type="term" value="F:DNA negative supercoiling activity"/>
    <property type="evidence" value="ECO:0007669"/>
    <property type="project" value="UniProtKB-ARBA"/>
</dbReference>
<dbReference type="SUPFAM" id="SSF55874">
    <property type="entry name" value="ATPase domain of HSP90 chaperone/DNA topoisomerase II/histidine kinase"/>
    <property type="match status" value="1"/>
</dbReference>
<evidence type="ECO:0000256" key="12">
    <source>
        <dbReference type="RuleBase" id="RU362094"/>
    </source>
</evidence>
<dbReference type="Pfam" id="PF00204">
    <property type="entry name" value="DNA_gyraseB"/>
    <property type="match status" value="1"/>
</dbReference>
<comment type="similarity">
    <text evidence="12">Belongs to the type II topoisomerase family.</text>
</comment>
<dbReference type="SMART" id="SM00387">
    <property type="entry name" value="HATPase_c"/>
    <property type="match status" value="1"/>
</dbReference>
<keyword evidence="10 12" id="KW-0413">Isomerase</keyword>
<dbReference type="GO" id="GO:0006265">
    <property type="term" value="P:DNA topological change"/>
    <property type="evidence" value="ECO:0007669"/>
    <property type="project" value="UniProtKB-UniRule"/>
</dbReference>
<evidence type="ECO:0000256" key="3">
    <source>
        <dbReference type="ARBA" id="ARBA00010708"/>
    </source>
</evidence>
<dbReference type="SUPFAM" id="SSF54211">
    <property type="entry name" value="Ribosomal protein S5 domain 2-like"/>
    <property type="match status" value="1"/>
</dbReference>
<dbReference type="PRINTS" id="PR00418">
    <property type="entry name" value="TPI2FAMILY"/>
</dbReference>
<evidence type="ECO:0000256" key="11">
    <source>
        <dbReference type="ARBA" id="ARBA00063759"/>
    </source>
</evidence>
<comment type="similarity">
    <text evidence="3">Belongs to the type II topoisomerase GyrB family.</text>
</comment>
<reference evidence="14" key="1">
    <citation type="submission" date="2014-05" db="EMBL/GenBank/DDBJ databases">
        <title>The transcriptome of the halophilic microalga Tetraselmis sp. GSL018 isolated from the Great Salt Lake, Utah.</title>
        <authorList>
            <person name="Jinkerson R.E."/>
            <person name="D'Adamo S."/>
            <person name="Posewitz M.C."/>
        </authorList>
    </citation>
    <scope>NUCLEOTIDE SEQUENCE</scope>
    <source>
        <strain evidence="14">GSL018</strain>
    </source>
</reference>
<dbReference type="Pfam" id="PF00986">
    <property type="entry name" value="DNA_gyraseB_C"/>
    <property type="match status" value="1"/>
</dbReference>
<dbReference type="Pfam" id="PF02518">
    <property type="entry name" value="HATPase_c"/>
    <property type="match status" value="1"/>
</dbReference>
<dbReference type="PRINTS" id="PR01159">
    <property type="entry name" value="DNAGYRASEB"/>
</dbReference>
<comment type="subunit">
    <text evidence="12">Homodimer.</text>
</comment>
<dbReference type="Gene3D" id="3.40.50.670">
    <property type="match status" value="1"/>
</dbReference>
<dbReference type="AlphaFoldDB" id="A0A061RY13"/>
<dbReference type="PROSITE" id="PS00177">
    <property type="entry name" value="TOPOISOMERASE_II"/>
    <property type="match status" value="1"/>
</dbReference>
<dbReference type="InterPro" id="IPR002288">
    <property type="entry name" value="DNA_gyrase_B_C"/>
</dbReference>
<dbReference type="CDD" id="cd00822">
    <property type="entry name" value="TopoII_Trans_DNA_gyrase"/>
    <property type="match status" value="1"/>
</dbReference>
<name>A0A061RY13_9CHLO</name>
<dbReference type="InterPro" id="IPR018522">
    <property type="entry name" value="TopoIIA_CS"/>
</dbReference>
<protein>
    <recommendedName>
        <fullName evidence="12">DNA topoisomerase 2</fullName>
        <ecNumber evidence="12">5.6.2.2</ecNumber>
    </recommendedName>
</protein>